<organism evidence="1 2">
    <name type="scientific">Chromobacterium violaceum</name>
    <dbReference type="NCBI Taxonomy" id="536"/>
    <lineage>
        <taxon>Bacteria</taxon>
        <taxon>Pseudomonadati</taxon>
        <taxon>Pseudomonadota</taxon>
        <taxon>Betaproteobacteria</taxon>
        <taxon>Neisseriales</taxon>
        <taxon>Chromobacteriaceae</taxon>
        <taxon>Chromobacterium</taxon>
    </lineage>
</organism>
<reference evidence="1 2" key="1">
    <citation type="submission" date="2017-05" db="EMBL/GenBank/DDBJ databases">
        <title>Chromobacterium violaceum GHPS1 isolated from Hydrocarbon polluted soil in French Guiana display an awesome secondary metabolite arsenal and a battery of drug and heavy-metal-resistance and detoxification of xenobiotics proteins.</title>
        <authorList>
            <person name="Belbahri L."/>
        </authorList>
    </citation>
    <scope>NUCLEOTIDE SEQUENCE [LARGE SCALE GENOMIC DNA]</scope>
    <source>
        <strain evidence="1 2">GHPS1</strain>
    </source>
</reference>
<dbReference type="AlphaFoldDB" id="A0A202BGJ9"/>
<evidence type="ECO:0000313" key="1">
    <source>
        <dbReference type="EMBL" id="OVE50520.1"/>
    </source>
</evidence>
<evidence type="ECO:0000313" key="2">
    <source>
        <dbReference type="Proteomes" id="UP000196342"/>
    </source>
</evidence>
<dbReference type="EMBL" id="NHOO01000001">
    <property type="protein sequence ID" value="OVE50520.1"/>
    <property type="molecule type" value="Genomic_DNA"/>
</dbReference>
<comment type="caution">
    <text evidence="1">The sequence shown here is derived from an EMBL/GenBank/DDBJ whole genome shotgun (WGS) entry which is preliminary data.</text>
</comment>
<protein>
    <submittedName>
        <fullName evidence="1">Uncharacterized protein</fullName>
    </submittedName>
</protein>
<name>A0A202BGJ9_CHRVL</name>
<sequence>MAVLFSRHAQDEVVQSLSRMAGARELETLAAEDMLAGVSCEVDNRGLSFLRGARPGAVVPDGVFLINRLFMNQKLFEQAAGDAVAAQTEIEAYFRQALSLTAACSSRPGMYALCGDYLPLFLQWKRASGLSFPLATPRYDYAFGRAYPEVGDFSSVVYKSPFDLRGWKPNSQPDAMWHTFSVERPKGVPVACAVLGDGVLFNPGGDVAIPDWLGEASVAIARLFGGCFGEILYFINGESACFASFSHFISSTWDAARFDALLGEYCDKQRDAAPSVGGACGGGAR</sequence>
<proteinExistence type="predicted"/>
<keyword evidence="2" id="KW-1185">Reference proteome</keyword>
<accession>A0A202BGJ9</accession>
<gene>
    <name evidence="1" type="ORF">CBW21_00570</name>
</gene>
<dbReference type="Proteomes" id="UP000196342">
    <property type="component" value="Unassembled WGS sequence"/>
</dbReference>